<dbReference type="Proteomes" id="UP000093391">
    <property type="component" value="Chromosome"/>
</dbReference>
<evidence type="ECO:0000313" key="2">
    <source>
        <dbReference type="Proteomes" id="UP000093391"/>
    </source>
</evidence>
<dbReference type="AlphaFoldDB" id="A0A1B2M166"/>
<accession>A0A1B2M166</accession>
<evidence type="ECO:0008006" key="3">
    <source>
        <dbReference type="Google" id="ProtNLM"/>
    </source>
</evidence>
<keyword evidence="2" id="KW-1185">Reference proteome</keyword>
<reference evidence="1 2" key="1">
    <citation type="submission" date="2016-08" db="EMBL/GenBank/DDBJ databases">
        <authorList>
            <person name="Seilhamer J.J."/>
        </authorList>
    </citation>
    <scope>NUCLEOTIDE SEQUENCE [LARGE SCALE GENOMIC DNA]</scope>
    <source>
        <strain evidence="1 2">BRTC-1</strain>
    </source>
</reference>
<protein>
    <recommendedName>
        <fullName evidence="3">DUF2345 domain-containing protein</fullName>
    </recommendedName>
</protein>
<gene>
    <name evidence="1" type="ORF">BFG52_11415</name>
</gene>
<dbReference type="OrthoDB" id="6694039at2"/>
<dbReference type="EMBL" id="CP016895">
    <property type="protein sequence ID" value="AOA58901.1"/>
    <property type="molecule type" value="Genomic_DNA"/>
</dbReference>
<sequence>MAGGSQIIIDENGITIITPRKFEVKAGQHVFEGGEKVNIPAIQLPVLGDTNKYNLRYLMKDKNGVIFSNHKYAAFLPNGNIVEGVTDDKGYTEFFETVQSDDIEIHLFKNEQIDIK</sequence>
<dbReference type="KEGG" id="ala:BFG52_11415"/>
<dbReference type="RefSeq" id="WP_067556235.1">
    <property type="nucleotide sequence ID" value="NZ_CP016895.1"/>
</dbReference>
<evidence type="ECO:0000313" key="1">
    <source>
        <dbReference type="EMBL" id="AOA58901.1"/>
    </source>
</evidence>
<dbReference type="STRING" id="1789224.BFG52_11415"/>
<name>A0A1B2M166_9GAMM</name>
<proteinExistence type="predicted"/>
<organism evidence="1 2">
    <name type="scientific">Acinetobacter larvae</name>
    <dbReference type="NCBI Taxonomy" id="1789224"/>
    <lineage>
        <taxon>Bacteria</taxon>
        <taxon>Pseudomonadati</taxon>
        <taxon>Pseudomonadota</taxon>
        <taxon>Gammaproteobacteria</taxon>
        <taxon>Moraxellales</taxon>
        <taxon>Moraxellaceae</taxon>
        <taxon>Acinetobacter</taxon>
    </lineage>
</organism>